<dbReference type="OrthoDB" id="6264467at2"/>
<name>A0A2K8QHT0_9GAMM</name>
<dbReference type="AlphaFoldDB" id="A0A2K8QHT0"/>
<accession>A0A2K8QHT0</accession>
<gene>
    <name evidence="1" type="ORF">CVE23_02770</name>
</gene>
<organism evidence="1 2">
    <name type="scientific">Dickeya fangzhongdai</name>
    <dbReference type="NCBI Taxonomy" id="1778540"/>
    <lineage>
        <taxon>Bacteria</taxon>
        <taxon>Pseudomonadati</taxon>
        <taxon>Pseudomonadota</taxon>
        <taxon>Gammaproteobacteria</taxon>
        <taxon>Enterobacterales</taxon>
        <taxon>Pectobacteriaceae</taxon>
        <taxon>Dickeya</taxon>
    </lineage>
</organism>
<dbReference type="Proteomes" id="UP000231901">
    <property type="component" value="Chromosome"/>
</dbReference>
<sequence length="135" mass="15987">MNESNQRPLVIERFYEALDGNIDAELTLEQRQAVEQAVLSITAASMHWVDVRKSFPFFSRRYYFVFLFGQDHRKRPRKESTLFCILLTALILFTCLFCTLAALLTLYMIKSALGIDIFPHFHLGIWDWWLRLKDH</sequence>
<dbReference type="KEGG" id="dfn:CVE23_02770"/>
<dbReference type="EMBL" id="CP025003">
    <property type="protein sequence ID" value="ATZ92992.1"/>
    <property type="molecule type" value="Genomic_DNA"/>
</dbReference>
<dbReference type="GeneID" id="66563264"/>
<protein>
    <submittedName>
        <fullName evidence="1">Uncharacterized protein</fullName>
    </submittedName>
</protein>
<proteinExistence type="predicted"/>
<keyword evidence="2" id="KW-1185">Reference proteome</keyword>
<dbReference type="RefSeq" id="WP_038917744.1">
    <property type="nucleotide sequence ID" value="NZ_BMJF01000018.1"/>
</dbReference>
<evidence type="ECO:0000313" key="2">
    <source>
        <dbReference type="Proteomes" id="UP000231901"/>
    </source>
</evidence>
<evidence type="ECO:0000313" key="1">
    <source>
        <dbReference type="EMBL" id="ATZ92992.1"/>
    </source>
</evidence>
<reference evidence="2" key="1">
    <citation type="journal article" date="2018" name="Genome Announc.">
        <title>Complete genome sequence of a Dickeya fangzhongdai type strain causing bleeding canker of pear tree trunks.</title>
        <authorList>
            <person name="Zhao Y."/>
            <person name="Tian Y."/>
            <person name="Li X."/>
            <person name="Hu B."/>
        </authorList>
    </citation>
    <scope>NUCLEOTIDE SEQUENCE [LARGE SCALE GENOMIC DNA]</scope>
    <source>
        <strain evidence="2">DSM 101947</strain>
    </source>
</reference>